<gene>
    <name evidence="1" type="ORF">M6D89_16680</name>
</gene>
<reference evidence="1" key="1">
    <citation type="submission" date="2022-05" db="EMBL/GenBank/DDBJ databases">
        <authorList>
            <person name="Sun H.-N."/>
        </authorList>
    </citation>
    <scope>NUCLEOTIDE SEQUENCE</scope>
    <source>
        <strain evidence="1">HB14</strain>
    </source>
</reference>
<dbReference type="AlphaFoldDB" id="A0A9X2KV86"/>
<dbReference type="RefSeq" id="WP_253969227.1">
    <property type="nucleotide sequence ID" value="NZ_JAMFTH010000008.1"/>
</dbReference>
<dbReference type="InterPro" id="IPR048119">
    <property type="entry name" value="KwaB"/>
</dbReference>
<sequence length="326" mass="36325">MNVADLKASLQAFYDEYDDIGVSVYAILKDQDNTAPVKLDIEADALGGLKALFIQSLRDNISDRDELPLLNLSSSDERLDAVYVYDLEIPEELAALETVIAQDNLPLLDLNDQSLSSIKALLIEIGNNVGQMVLYKTMAPVNIFGRMSFFLKKAATRLEKINDEFLRVSAGFQMLRINGSLLVIDLETLERSFGFHDVIKKEAALGVTAIESISLIENPEVLHELLDDVKYARRLTKIARSSPVLKAGVSNENILRFCQTFPNLSGRIRFNEGQDKIVLDTKVSQDLLIKLLMDDFLTSELTNLHYASVAKDSVDEEEPQGDLQGN</sequence>
<accession>A0A9X2KV86</accession>
<comment type="caution">
    <text evidence="1">The sequence shown here is derived from an EMBL/GenBank/DDBJ whole genome shotgun (WGS) entry which is preliminary data.</text>
</comment>
<dbReference type="Pfam" id="PF16162">
    <property type="entry name" value="KwaB"/>
    <property type="match status" value="1"/>
</dbReference>
<evidence type="ECO:0000313" key="2">
    <source>
        <dbReference type="Proteomes" id="UP001139319"/>
    </source>
</evidence>
<dbReference type="InterPro" id="IPR032359">
    <property type="entry name" value="KwaB-like"/>
</dbReference>
<organism evidence="1 2">
    <name type="scientific">Gilvimarinus xylanilyticus</name>
    <dbReference type="NCBI Taxonomy" id="2944139"/>
    <lineage>
        <taxon>Bacteria</taxon>
        <taxon>Pseudomonadati</taxon>
        <taxon>Pseudomonadota</taxon>
        <taxon>Gammaproteobacteria</taxon>
        <taxon>Cellvibrionales</taxon>
        <taxon>Cellvibrionaceae</taxon>
        <taxon>Gilvimarinus</taxon>
    </lineage>
</organism>
<dbReference type="Proteomes" id="UP001139319">
    <property type="component" value="Unassembled WGS sequence"/>
</dbReference>
<name>A0A9X2KV86_9GAMM</name>
<reference evidence="1" key="2">
    <citation type="submission" date="2023-01" db="EMBL/GenBank/DDBJ databases">
        <title>Gilvimarinus xylanilyticus HB14 isolated from Caulerpa lentillifera aquaculture base in Hainan, China.</title>
        <authorList>
            <person name="Zhang Y.-J."/>
        </authorList>
    </citation>
    <scope>NUCLEOTIDE SEQUENCE</scope>
    <source>
        <strain evidence="1">HB14</strain>
    </source>
</reference>
<dbReference type="NCBIfam" id="NF041623">
    <property type="entry name" value="KwaB"/>
    <property type="match status" value="1"/>
</dbReference>
<dbReference type="EMBL" id="JAMFTH010000008">
    <property type="protein sequence ID" value="MCP8900942.1"/>
    <property type="molecule type" value="Genomic_DNA"/>
</dbReference>
<proteinExistence type="predicted"/>
<keyword evidence="2" id="KW-1185">Reference proteome</keyword>
<protein>
    <submittedName>
        <fullName evidence="1">DUF4868 domain-containing protein</fullName>
    </submittedName>
</protein>
<evidence type="ECO:0000313" key="1">
    <source>
        <dbReference type="EMBL" id="MCP8900942.1"/>
    </source>
</evidence>